<accession>A0A672LRC3</accession>
<evidence type="ECO:0000313" key="2">
    <source>
        <dbReference type="Ensembl" id="ENSSGRP00000028603.1"/>
    </source>
</evidence>
<name>A0A672LRC3_SINGR</name>
<dbReference type="Gene3D" id="3.10.100.10">
    <property type="entry name" value="Mannose-Binding Protein A, subunit A"/>
    <property type="match status" value="1"/>
</dbReference>
<dbReference type="PROSITE" id="PS50041">
    <property type="entry name" value="C_TYPE_LECTIN_2"/>
    <property type="match status" value="1"/>
</dbReference>
<keyword evidence="3" id="KW-1185">Reference proteome</keyword>
<reference evidence="2" key="1">
    <citation type="submission" date="2025-08" db="UniProtKB">
        <authorList>
            <consortium name="Ensembl"/>
        </authorList>
    </citation>
    <scope>IDENTIFICATION</scope>
</reference>
<protein>
    <recommendedName>
        <fullName evidence="1">C-type lectin domain-containing protein</fullName>
    </recommendedName>
</protein>
<dbReference type="CDD" id="cd00037">
    <property type="entry name" value="CLECT"/>
    <property type="match status" value="1"/>
</dbReference>
<dbReference type="Pfam" id="PF00059">
    <property type="entry name" value="Lectin_C"/>
    <property type="match status" value="1"/>
</dbReference>
<feature type="domain" description="C-type lectin" evidence="1">
    <location>
        <begin position="71"/>
        <end position="190"/>
    </location>
</feature>
<dbReference type="InterPro" id="IPR001304">
    <property type="entry name" value="C-type_lectin-like"/>
</dbReference>
<evidence type="ECO:0000313" key="3">
    <source>
        <dbReference type="Proteomes" id="UP000472262"/>
    </source>
</evidence>
<evidence type="ECO:0000259" key="1">
    <source>
        <dbReference type="PROSITE" id="PS50041"/>
    </source>
</evidence>
<dbReference type="InterPro" id="IPR050111">
    <property type="entry name" value="C-type_lectin/snaclec_domain"/>
</dbReference>
<dbReference type="InterPro" id="IPR016187">
    <property type="entry name" value="CTDL_fold"/>
</dbReference>
<dbReference type="PANTHER" id="PTHR22803">
    <property type="entry name" value="MANNOSE, PHOSPHOLIPASE, LECTIN RECEPTOR RELATED"/>
    <property type="match status" value="1"/>
</dbReference>
<organism evidence="2 3">
    <name type="scientific">Sinocyclocheilus grahami</name>
    <name type="common">Dianchi golden-line fish</name>
    <name type="synonym">Barbus grahami</name>
    <dbReference type="NCBI Taxonomy" id="75366"/>
    <lineage>
        <taxon>Eukaryota</taxon>
        <taxon>Metazoa</taxon>
        <taxon>Chordata</taxon>
        <taxon>Craniata</taxon>
        <taxon>Vertebrata</taxon>
        <taxon>Euteleostomi</taxon>
        <taxon>Actinopterygii</taxon>
        <taxon>Neopterygii</taxon>
        <taxon>Teleostei</taxon>
        <taxon>Ostariophysi</taxon>
        <taxon>Cypriniformes</taxon>
        <taxon>Cyprinidae</taxon>
        <taxon>Cyprininae</taxon>
        <taxon>Sinocyclocheilus</taxon>
    </lineage>
</organism>
<reference evidence="2" key="2">
    <citation type="submission" date="2025-09" db="UniProtKB">
        <authorList>
            <consortium name="Ensembl"/>
        </authorList>
    </citation>
    <scope>IDENTIFICATION</scope>
</reference>
<dbReference type="SUPFAM" id="SSF56436">
    <property type="entry name" value="C-type lectin-like"/>
    <property type="match status" value="1"/>
</dbReference>
<sequence>MSALKDFLEKSVLNLFVCFLVIGNYAGKWETTNCFKNLGYICKIRVRVVFLLWFTECFSADSHCDEGYLLFGEHCYHFETETVKNWQDAENYCVAQNGHLVSIHNQEAVSFIQAQIQSVPTGVSLWMGAHDSITEGGWMWTDGSPFRYINWASGNPDDYYNEDCLSILINSGTKCYRIQYVTHSLMSVCVVSSVCERAGCGGRKHH</sequence>
<dbReference type="SMART" id="SM00034">
    <property type="entry name" value="CLECT"/>
    <property type="match status" value="1"/>
</dbReference>
<dbReference type="AlphaFoldDB" id="A0A672LRC3"/>
<dbReference type="InParanoid" id="A0A672LRC3"/>
<proteinExistence type="predicted"/>
<dbReference type="Ensembl" id="ENSSGRT00000030754.1">
    <property type="protein sequence ID" value="ENSSGRP00000028603.1"/>
    <property type="gene ID" value="ENSSGRG00000016319.1"/>
</dbReference>
<dbReference type="InterPro" id="IPR016186">
    <property type="entry name" value="C-type_lectin-like/link_sf"/>
</dbReference>
<dbReference type="Proteomes" id="UP000472262">
    <property type="component" value="Unassembled WGS sequence"/>
</dbReference>